<protein>
    <submittedName>
        <fullName evidence="1">Unannotated protein</fullName>
    </submittedName>
</protein>
<dbReference type="EMBL" id="CAEZWL010000025">
    <property type="protein sequence ID" value="CAB4657484.1"/>
    <property type="molecule type" value="Genomic_DNA"/>
</dbReference>
<reference evidence="1" key="1">
    <citation type="submission" date="2020-05" db="EMBL/GenBank/DDBJ databases">
        <authorList>
            <person name="Chiriac C."/>
            <person name="Salcher M."/>
            <person name="Ghai R."/>
            <person name="Kavagutti S V."/>
        </authorList>
    </citation>
    <scope>NUCLEOTIDE SEQUENCE</scope>
</reference>
<name>A0A6J6LA31_9ZZZZ</name>
<organism evidence="1">
    <name type="scientific">freshwater metagenome</name>
    <dbReference type="NCBI Taxonomy" id="449393"/>
    <lineage>
        <taxon>unclassified sequences</taxon>
        <taxon>metagenomes</taxon>
        <taxon>ecological metagenomes</taxon>
    </lineage>
</organism>
<dbReference type="AlphaFoldDB" id="A0A6J6LA31"/>
<accession>A0A6J6LA31</accession>
<proteinExistence type="predicted"/>
<gene>
    <name evidence="1" type="ORF">UFOPK2243_00906</name>
</gene>
<evidence type="ECO:0000313" key="1">
    <source>
        <dbReference type="EMBL" id="CAB4657484.1"/>
    </source>
</evidence>
<sequence>MNVNYEEISPSDIHISHVRGMISRSLDRISPDDAAYLFATGKSELEIRNALAIHLHHNLAPGQIAIREWKRHDLAILDSALHPLAIIEGKVWSHTDVITRQKLMNGSKSIRAELENDIRKLAEVTDTYSGVAGFITIVLFSIDIDESDSLVEYRDVVKYASLHRRGIKSMKGLENLMHDAHGKLNDLLNNYGEFIYLPLWAGSFHGMTVKSEIFILKPERTLLDEYRS</sequence>